<evidence type="ECO:0000313" key="1">
    <source>
        <dbReference type="EMBL" id="GBC04074.1"/>
    </source>
</evidence>
<evidence type="ECO:0008006" key="3">
    <source>
        <dbReference type="Google" id="ProtNLM"/>
    </source>
</evidence>
<name>A0A2Z6RNM6_9GLOM</name>
<dbReference type="Proteomes" id="UP000247702">
    <property type="component" value="Unassembled WGS sequence"/>
</dbReference>
<sequence length="140" mass="16884">MPECRSKNHVKLIPILKNNEKRKRQGGRPREQIWNYYKTSDPDTHGFRSATCNYCPKHWGVDLQEKWKYILLMNVEDVKNYWQESLANKVRNYKRTDNTKGQSDYNESTEPLSIYEQNEIDKQKIILFKELYVIKLNCYC</sequence>
<comment type="caution">
    <text evidence="1">The sequence shown here is derived from an EMBL/GenBank/DDBJ whole genome shotgun (WGS) entry which is preliminary data.</text>
</comment>
<dbReference type="AlphaFoldDB" id="A0A2Z6RNM6"/>
<dbReference type="STRING" id="94130.A0A2Z6RNM6"/>
<dbReference type="EMBL" id="BEXD01003926">
    <property type="protein sequence ID" value="GBC04074.1"/>
    <property type="molecule type" value="Genomic_DNA"/>
</dbReference>
<organism evidence="1 2">
    <name type="scientific">Rhizophagus clarus</name>
    <dbReference type="NCBI Taxonomy" id="94130"/>
    <lineage>
        <taxon>Eukaryota</taxon>
        <taxon>Fungi</taxon>
        <taxon>Fungi incertae sedis</taxon>
        <taxon>Mucoromycota</taxon>
        <taxon>Glomeromycotina</taxon>
        <taxon>Glomeromycetes</taxon>
        <taxon>Glomerales</taxon>
        <taxon>Glomeraceae</taxon>
        <taxon>Rhizophagus</taxon>
    </lineage>
</organism>
<keyword evidence="2" id="KW-1185">Reference proteome</keyword>
<proteinExistence type="predicted"/>
<reference evidence="1 2" key="1">
    <citation type="submission" date="2017-11" db="EMBL/GenBank/DDBJ databases">
        <title>The genome of Rhizophagus clarus HR1 reveals common genetic basis of auxotrophy among arbuscular mycorrhizal fungi.</title>
        <authorList>
            <person name="Kobayashi Y."/>
        </authorList>
    </citation>
    <scope>NUCLEOTIDE SEQUENCE [LARGE SCALE GENOMIC DNA]</scope>
    <source>
        <strain evidence="1 2">HR1</strain>
    </source>
</reference>
<protein>
    <recommendedName>
        <fullName evidence="3">BED-type domain-containing protein</fullName>
    </recommendedName>
</protein>
<accession>A0A2Z6RNM6</accession>
<gene>
    <name evidence="1" type="ORF">RclHR1_00550019</name>
</gene>
<evidence type="ECO:0000313" key="2">
    <source>
        <dbReference type="Proteomes" id="UP000247702"/>
    </source>
</evidence>